<keyword evidence="1" id="KW-0175">Coiled coil</keyword>
<organism evidence="2 3">
    <name type="scientific">Malacoplasma penetrans (strain HF-2)</name>
    <name type="common">Mycoplasma penetrans</name>
    <dbReference type="NCBI Taxonomy" id="272633"/>
    <lineage>
        <taxon>Bacteria</taxon>
        <taxon>Bacillati</taxon>
        <taxon>Mycoplasmatota</taxon>
        <taxon>Mycoplasmoidales</taxon>
        <taxon>Mycoplasmoidaceae</taxon>
        <taxon>Malacoplasma</taxon>
    </lineage>
</organism>
<evidence type="ECO:0000313" key="2">
    <source>
        <dbReference type="EMBL" id="BAC44289.1"/>
    </source>
</evidence>
<dbReference type="EMBL" id="BA000026">
    <property type="protein sequence ID" value="BAC44289.1"/>
    <property type="molecule type" value="Genomic_DNA"/>
</dbReference>
<feature type="coiled-coil region" evidence="1">
    <location>
        <begin position="96"/>
        <end position="123"/>
    </location>
</feature>
<dbReference type="Gene3D" id="1.20.5.190">
    <property type="match status" value="1"/>
</dbReference>
<dbReference type="AlphaFoldDB" id="Q8EVR0"/>
<evidence type="ECO:0000313" key="3">
    <source>
        <dbReference type="Proteomes" id="UP000002522"/>
    </source>
</evidence>
<keyword evidence="3" id="KW-1185">Reference proteome</keyword>
<dbReference type="HOGENOM" id="CLU_128157_0_0_14"/>
<dbReference type="InParanoid" id="Q8EVR0"/>
<protein>
    <submittedName>
        <fullName evidence="2">Uncharacterized protein</fullName>
    </submittedName>
</protein>
<dbReference type="KEGG" id="mpe:MYPE4990"/>
<gene>
    <name evidence="2" type="ordered locus">MYPE4990</name>
</gene>
<evidence type="ECO:0000256" key="1">
    <source>
        <dbReference type="SAM" id="Coils"/>
    </source>
</evidence>
<reference evidence="2 3" key="1">
    <citation type="journal article" date="2002" name="Nucleic Acids Res.">
        <title>The complete genomic sequence of Mycoplasma penetrans, an intracellular bacterial pathogen in humans.</title>
        <authorList>
            <person name="Sasaki Y."/>
            <person name="Ishikawa J."/>
            <person name="Yamashita A."/>
            <person name="Oshima K."/>
            <person name="Kenri T."/>
            <person name="Furuya K."/>
            <person name="Yoshino C."/>
            <person name="Horino A."/>
            <person name="Shiba T."/>
            <person name="Sasaki T."/>
            <person name="Hattori M."/>
        </authorList>
    </citation>
    <scope>NUCLEOTIDE SEQUENCE [LARGE SCALE GENOMIC DNA]</scope>
    <source>
        <strain evidence="2 3">HF-2</strain>
    </source>
</reference>
<dbReference type="Proteomes" id="UP000002522">
    <property type="component" value="Chromosome"/>
</dbReference>
<name>Q8EVR0_MALP2</name>
<dbReference type="RefSeq" id="WP_011077323.1">
    <property type="nucleotide sequence ID" value="NC_004432.1"/>
</dbReference>
<proteinExistence type="predicted"/>
<sequence length="141" mass="16120">MKINKNNMPESFTGSMKEKDFISIIKGCKTVNVKNLTKIFETYVDEQNGDVFDTIGVKCYMEFTTIKKRPKPSIDLPPIVPTDDVREMLKILITEVRGIKEEIVVIKEDIKTLKEDVAVLKEDVSKIKRCPTIARELAELD</sequence>
<accession>Q8EVR0</accession>